<dbReference type="AlphaFoldDB" id="A0A6N7XA56"/>
<dbReference type="EMBL" id="VUNC01000003">
    <property type="protein sequence ID" value="MST72410.1"/>
    <property type="molecule type" value="Genomic_DNA"/>
</dbReference>
<evidence type="ECO:0000313" key="2">
    <source>
        <dbReference type="EMBL" id="MST72410.1"/>
    </source>
</evidence>
<gene>
    <name evidence="2" type="ORF">FYJ68_04720</name>
</gene>
<comment type="caution">
    <text evidence="2">The sequence shown here is derived from an EMBL/GenBank/DDBJ whole genome shotgun (WGS) entry which is preliminary data.</text>
</comment>
<dbReference type="Gene3D" id="3.10.310.70">
    <property type="match status" value="1"/>
</dbReference>
<dbReference type="Gene3D" id="3.20.20.140">
    <property type="entry name" value="Metal-dependent hydrolases"/>
    <property type="match status" value="1"/>
</dbReference>
<dbReference type="InterPro" id="IPR032466">
    <property type="entry name" value="Metal_Hydrolase"/>
</dbReference>
<protein>
    <submittedName>
        <fullName evidence="2">Amidohydrolase family protein</fullName>
    </submittedName>
</protein>
<dbReference type="InterPro" id="IPR013108">
    <property type="entry name" value="Amidohydro_3"/>
</dbReference>
<sequence length="514" mass="56288">MRGVITVARFLLRSSAIFDSNAGVTYPGYVAVEGDRILSVGEGDGGELVEGDTEVIDLGDKLVTPGLVDAHCFFNGWLLQHYGADLSEASTIEDAIGILRSSRHTDFLVGHGLPVDLAGVEESVIDAAFGDLPTVLVCVGAEEMVMNTAAEDRFGFTPSACWSEKAYRLLKAVMEDSEEATRLYRQYMRMMNSYGVTSTKEIGYDDTWFFDQARDLEEAGELTLRVSVMSQPVGRDADIEYGIRARESLEGDPMLSFSGYNQMTDGSISQNEGEMKEPYLDFDGTCSMDIDWGHHKDEVRRAEEAGFRFSLHAQGDGAVAHALDIFEGCERDEEGALRLRHAITDLEDADPVDFERMARLGVIAEVYPLIQSIADREGKLSMIAEKIGQVRGSHYWNRRGLIDAGVTLACATDLPMTVDDLGEGVYCACGGYFPEGGESFNPQNMIAPAELLAAWTKGGAYDLMREDELGTLEPGKLADLAVFDTNVLKTEPREARTCRCVLTVVGGKVVYDAR</sequence>
<evidence type="ECO:0000313" key="3">
    <source>
        <dbReference type="Proteomes" id="UP000469325"/>
    </source>
</evidence>
<keyword evidence="2" id="KW-0378">Hydrolase</keyword>
<accession>A0A6N7XA56</accession>
<dbReference type="Pfam" id="PF07969">
    <property type="entry name" value="Amidohydro_3"/>
    <property type="match status" value="1"/>
</dbReference>
<feature type="domain" description="Amidohydrolase 3" evidence="1">
    <location>
        <begin position="54"/>
        <end position="511"/>
    </location>
</feature>
<name>A0A6N7XA56_9ACTN</name>
<evidence type="ECO:0000259" key="1">
    <source>
        <dbReference type="Pfam" id="PF07969"/>
    </source>
</evidence>
<dbReference type="GO" id="GO:0016810">
    <property type="term" value="F:hydrolase activity, acting on carbon-nitrogen (but not peptide) bonds"/>
    <property type="evidence" value="ECO:0007669"/>
    <property type="project" value="InterPro"/>
</dbReference>
<dbReference type="PANTHER" id="PTHR22642">
    <property type="entry name" value="IMIDAZOLONEPROPIONASE"/>
    <property type="match status" value="1"/>
</dbReference>
<proteinExistence type="predicted"/>
<dbReference type="Gene3D" id="2.30.40.10">
    <property type="entry name" value="Urease, subunit C, domain 1"/>
    <property type="match status" value="1"/>
</dbReference>
<dbReference type="SUPFAM" id="SSF51338">
    <property type="entry name" value="Composite domain of metallo-dependent hydrolases"/>
    <property type="match status" value="1"/>
</dbReference>
<reference evidence="2 3" key="1">
    <citation type="submission" date="2019-08" db="EMBL/GenBank/DDBJ databases">
        <title>In-depth cultivation of the pig gut microbiome towards novel bacterial diversity and tailored functional studies.</title>
        <authorList>
            <person name="Wylensek D."/>
            <person name="Hitch T.C.A."/>
            <person name="Clavel T."/>
        </authorList>
    </citation>
    <scope>NUCLEOTIDE SEQUENCE [LARGE SCALE GENOMIC DNA]</scope>
    <source>
        <strain evidence="2 3">CA-Schmier-601-WT-1</strain>
    </source>
</reference>
<dbReference type="InterPro" id="IPR011059">
    <property type="entry name" value="Metal-dep_hydrolase_composite"/>
</dbReference>
<keyword evidence="3" id="KW-1185">Reference proteome</keyword>
<dbReference type="Proteomes" id="UP000469325">
    <property type="component" value="Unassembled WGS sequence"/>
</dbReference>
<dbReference type="SUPFAM" id="SSF51556">
    <property type="entry name" value="Metallo-dependent hydrolases"/>
    <property type="match status" value="1"/>
</dbReference>
<organism evidence="2 3">
    <name type="scientific">Olsenella porci</name>
    <dbReference type="NCBI Taxonomy" id="2652279"/>
    <lineage>
        <taxon>Bacteria</taxon>
        <taxon>Bacillati</taxon>
        <taxon>Actinomycetota</taxon>
        <taxon>Coriobacteriia</taxon>
        <taxon>Coriobacteriales</taxon>
        <taxon>Atopobiaceae</taxon>
        <taxon>Olsenella</taxon>
    </lineage>
</organism>
<dbReference type="PANTHER" id="PTHR22642:SF2">
    <property type="entry name" value="PROTEIN LONG AFTER FAR-RED 3"/>
    <property type="match status" value="1"/>
</dbReference>